<evidence type="ECO:0000256" key="1">
    <source>
        <dbReference type="SAM" id="MobiDB-lite"/>
    </source>
</evidence>
<feature type="region of interest" description="Disordered" evidence="1">
    <location>
        <begin position="160"/>
        <end position="180"/>
    </location>
</feature>
<comment type="caution">
    <text evidence="2">The sequence shown here is derived from an EMBL/GenBank/DDBJ whole genome shotgun (WGS) entry which is preliminary data.</text>
</comment>
<feature type="region of interest" description="Disordered" evidence="1">
    <location>
        <begin position="209"/>
        <end position="242"/>
    </location>
</feature>
<feature type="compositionally biased region" description="Polar residues" evidence="1">
    <location>
        <begin position="218"/>
        <end position="242"/>
    </location>
</feature>
<accession>A0ABQ4YP97</accession>
<protein>
    <submittedName>
        <fullName evidence="2">Uncharacterized protein</fullName>
    </submittedName>
</protein>
<dbReference type="EMBL" id="BQNB010010592">
    <property type="protein sequence ID" value="GJS79367.1"/>
    <property type="molecule type" value="Genomic_DNA"/>
</dbReference>
<reference evidence="2" key="2">
    <citation type="submission" date="2022-01" db="EMBL/GenBank/DDBJ databases">
        <authorList>
            <person name="Yamashiro T."/>
            <person name="Shiraishi A."/>
            <person name="Satake H."/>
            <person name="Nakayama K."/>
        </authorList>
    </citation>
    <scope>NUCLEOTIDE SEQUENCE</scope>
</reference>
<sequence length="527" mass="59945">MQVLKVTNQDAPEFCEFFEINDLKAQLQAKTTLICNLKNQIKSVKEASNEAKVKNAIDSVENADLKTQIQEKVFANAGLKNELRKLKGNTVDTKFVKASIMGKPPLQPSRNHSVVRQPNAFKSERPRISKPKFASQVDVKYNLPKPVTPHYFPNFRESAPAKPHHVNAPSSSRNCQKESYGSNDMAYNHFLDEAKKKTQDRNWNLKPREMPSARTHHTPNTYTPKPKSNNQTFRNWPASKSSNVKLNVVQKADHSRNPSSCSDSKHLICSTCQKCVFNANHDACVTKFLKEINSRAKIQSPRSRNSIKPVGKKSNVNKPERQIFKGYRLSPNKSSTVYEKTSPRSCLRWKPTGRIFKTAGLRWVPTGKIFTDSTTKVDSEPLNGSNDDITNPYACDQTLNVSAETRGLRKSNVMNKNIWHLQTTLQAPLLKEKKSVRFSALYLQKKRNLQRIADSGEAMETSKEEEACLTTKFNNFTKVQVKDLVLFQRFSMSSRTIPVAQAEENKAENTKLMQKLQRNKLEMYKPV</sequence>
<proteinExistence type="predicted"/>
<keyword evidence="3" id="KW-1185">Reference proteome</keyword>
<evidence type="ECO:0000313" key="2">
    <source>
        <dbReference type="EMBL" id="GJS79367.1"/>
    </source>
</evidence>
<feature type="region of interest" description="Disordered" evidence="1">
    <location>
        <begin position="296"/>
        <end position="315"/>
    </location>
</feature>
<dbReference type="Proteomes" id="UP001151760">
    <property type="component" value="Unassembled WGS sequence"/>
</dbReference>
<feature type="compositionally biased region" description="Polar residues" evidence="1">
    <location>
        <begin position="296"/>
        <end position="306"/>
    </location>
</feature>
<evidence type="ECO:0000313" key="3">
    <source>
        <dbReference type="Proteomes" id="UP001151760"/>
    </source>
</evidence>
<gene>
    <name evidence="2" type="ORF">Tco_0729248</name>
</gene>
<organism evidence="2 3">
    <name type="scientific">Tanacetum coccineum</name>
    <dbReference type="NCBI Taxonomy" id="301880"/>
    <lineage>
        <taxon>Eukaryota</taxon>
        <taxon>Viridiplantae</taxon>
        <taxon>Streptophyta</taxon>
        <taxon>Embryophyta</taxon>
        <taxon>Tracheophyta</taxon>
        <taxon>Spermatophyta</taxon>
        <taxon>Magnoliopsida</taxon>
        <taxon>eudicotyledons</taxon>
        <taxon>Gunneridae</taxon>
        <taxon>Pentapetalae</taxon>
        <taxon>asterids</taxon>
        <taxon>campanulids</taxon>
        <taxon>Asterales</taxon>
        <taxon>Asteraceae</taxon>
        <taxon>Asteroideae</taxon>
        <taxon>Anthemideae</taxon>
        <taxon>Anthemidinae</taxon>
        <taxon>Tanacetum</taxon>
    </lineage>
</organism>
<name>A0ABQ4YP97_9ASTR</name>
<reference evidence="2" key="1">
    <citation type="journal article" date="2022" name="Int. J. Mol. Sci.">
        <title>Draft Genome of Tanacetum Coccineum: Genomic Comparison of Closely Related Tanacetum-Family Plants.</title>
        <authorList>
            <person name="Yamashiro T."/>
            <person name="Shiraishi A."/>
            <person name="Nakayama K."/>
            <person name="Satake H."/>
        </authorList>
    </citation>
    <scope>NUCLEOTIDE SEQUENCE</scope>
</reference>
<feature type="compositionally biased region" description="Polar residues" evidence="1">
    <location>
        <begin position="168"/>
        <end position="180"/>
    </location>
</feature>